<name>A0A0D2M836_HYPSF</name>
<keyword evidence="2 6" id="KW-0812">Transmembrane</keyword>
<feature type="transmembrane region" description="Helical" evidence="6">
    <location>
        <begin position="475"/>
        <end position="496"/>
    </location>
</feature>
<dbReference type="PANTHER" id="PTHR23507">
    <property type="entry name" value="ZGC:174356"/>
    <property type="match status" value="1"/>
</dbReference>
<keyword evidence="3 6" id="KW-1133">Transmembrane helix</keyword>
<proteinExistence type="predicted"/>
<evidence type="ECO:0000256" key="6">
    <source>
        <dbReference type="SAM" id="Phobius"/>
    </source>
</evidence>
<feature type="transmembrane region" description="Helical" evidence="6">
    <location>
        <begin position="437"/>
        <end position="455"/>
    </location>
</feature>
<feature type="transmembrane region" description="Helical" evidence="6">
    <location>
        <begin position="141"/>
        <end position="161"/>
    </location>
</feature>
<accession>A0A0D2M836</accession>
<gene>
    <name evidence="7" type="ORF">HYPSUDRAFT_168141</name>
</gene>
<feature type="transmembrane region" description="Helical" evidence="6">
    <location>
        <begin position="508"/>
        <end position="527"/>
    </location>
</feature>
<evidence type="ECO:0008006" key="9">
    <source>
        <dbReference type="Google" id="ProtNLM"/>
    </source>
</evidence>
<evidence type="ECO:0000313" key="8">
    <source>
        <dbReference type="Proteomes" id="UP000054270"/>
    </source>
</evidence>
<dbReference type="GO" id="GO:0022857">
    <property type="term" value="F:transmembrane transporter activity"/>
    <property type="evidence" value="ECO:0007669"/>
    <property type="project" value="InterPro"/>
</dbReference>
<reference evidence="8" key="1">
    <citation type="submission" date="2014-04" db="EMBL/GenBank/DDBJ databases">
        <title>Evolutionary Origins and Diversification of the Mycorrhizal Mutualists.</title>
        <authorList>
            <consortium name="DOE Joint Genome Institute"/>
            <consortium name="Mycorrhizal Genomics Consortium"/>
            <person name="Kohler A."/>
            <person name="Kuo A."/>
            <person name="Nagy L.G."/>
            <person name="Floudas D."/>
            <person name="Copeland A."/>
            <person name="Barry K.W."/>
            <person name="Cichocki N."/>
            <person name="Veneault-Fourrey C."/>
            <person name="LaButti K."/>
            <person name="Lindquist E.A."/>
            <person name="Lipzen A."/>
            <person name="Lundell T."/>
            <person name="Morin E."/>
            <person name="Murat C."/>
            <person name="Riley R."/>
            <person name="Ohm R."/>
            <person name="Sun H."/>
            <person name="Tunlid A."/>
            <person name="Henrissat B."/>
            <person name="Grigoriev I.V."/>
            <person name="Hibbett D.S."/>
            <person name="Martin F."/>
        </authorList>
    </citation>
    <scope>NUCLEOTIDE SEQUENCE [LARGE SCALE GENOMIC DNA]</scope>
    <source>
        <strain evidence="8">FD-334 SS-4</strain>
    </source>
</reference>
<evidence type="ECO:0000256" key="1">
    <source>
        <dbReference type="ARBA" id="ARBA00004141"/>
    </source>
</evidence>
<protein>
    <recommendedName>
        <fullName evidence="9">Major facilitator superfamily (MFS) profile domain-containing protein</fullName>
    </recommendedName>
</protein>
<evidence type="ECO:0000256" key="5">
    <source>
        <dbReference type="SAM" id="MobiDB-lite"/>
    </source>
</evidence>
<dbReference type="Proteomes" id="UP000054270">
    <property type="component" value="Unassembled WGS sequence"/>
</dbReference>
<feature type="transmembrane region" description="Helical" evidence="6">
    <location>
        <begin position="173"/>
        <end position="199"/>
    </location>
</feature>
<comment type="subcellular location">
    <subcellularLocation>
        <location evidence="1">Membrane</location>
        <topology evidence="1">Multi-pass membrane protein</topology>
    </subcellularLocation>
</comment>
<feature type="transmembrane region" description="Helical" evidence="6">
    <location>
        <begin position="211"/>
        <end position="230"/>
    </location>
</feature>
<evidence type="ECO:0000256" key="4">
    <source>
        <dbReference type="ARBA" id="ARBA00023136"/>
    </source>
</evidence>
<feature type="transmembrane region" description="Helical" evidence="6">
    <location>
        <begin position="359"/>
        <end position="382"/>
    </location>
</feature>
<dbReference type="SUPFAM" id="SSF103473">
    <property type="entry name" value="MFS general substrate transporter"/>
    <property type="match status" value="1"/>
</dbReference>
<feature type="transmembrane region" description="Helical" evidence="6">
    <location>
        <begin position="411"/>
        <end position="430"/>
    </location>
</feature>
<dbReference type="InterPro" id="IPR036259">
    <property type="entry name" value="MFS_trans_sf"/>
</dbReference>
<dbReference type="Gene3D" id="1.20.1250.20">
    <property type="entry name" value="MFS general substrate transporter like domains"/>
    <property type="match status" value="1"/>
</dbReference>
<feature type="region of interest" description="Disordered" evidence="5">
    <location>
        <begin position="1"/>
        <end position="32"/>
    </location>
</feature>
<dbReference type="OMA" id="VYKAIAC"/>
<dbReference type="InterPro" id="IPR011701">
    <property type="entry name" value="MFS"/>
</dbReference>
<evidence type="ECO:0000313" key="7">
    <source>
        <dbReference type="EMBL" id="KJA19458.1"/>
    </source>
</evidence>
<dbReference type="AlphaFoldDB" id="A0A0D2M836"/>
<keyword evidence="8" id="KW-1185">Reference proteome</keyword>
<evidence type="ECO:0000256" key="3">
    <source>
        <dbReference type="ARBA" id="ARBA00022989"/>
    </source>
</evidence>
<evidence type="ECO:0000256" key="2">
    <source>
        <dbReference type="ARBA" id="ARBA00022692"/>
    </source>
</evidence>
<sequence length="585" mass="62515">MAAAARTAASDSSEEDSLLPGPRHSSSAKTSSMRARIFHKRAAWRPHPFWLIPVVLVMSMSRGVTMSPRIQVYKAIACRSLDGATPGIGDLTNFTLAGCGDTEVQARAAKIQASVVTTMSVLSAISTGFWSRLGDTHGRKLILSTFLSGALLMEAVFVLVMKPDSMFGRHAERFILVGPIIEGFVGGLSTFNGVTHAYISDCTRHGSRSTIFSTVQGMVFVGLAIGPWIGGLFFPPKGYSDGYFYASISLISLTLLYVIFVCPESKVPAAPVEDVRERTSPAYKESPILVVRRLALKFISALLLPISMFAPRRIPGSSRYNYNMTFCGLALFLYIVSTGVYSAKYLYAQHVYTWTTAQLGYYMSTLWISRAFNLLVFLPFLLSYLKPKPTSPPGTNPNAYDIGRELNFDRYLAGISLAVDGLADALVAVVSNKSQPIFVALSCLSSFTSGGNPALHSLGAVCLHACGFGQDVGALFGALGVLSAIGHIVSPSIYALTYGSSVGNFREAIFVLGACLLFAAVGCLAMISPDEKNIALGDDGGSSGGAGAEAPEVRVRDYAYQAIGAPEEDAELEDAARRAVVGDRV</sequence>
<dbReference type="Pfam" id="PF07690">
    <property type="entry name" value="MFS_1"/>
    <property type="match status" value="1"/>
</dbReference>
<feature type="transmembrane region" description="Helical" evidence="6">
    <location>
        <begin position="242"/>
        <end position="262"/>
    </location>
</feature>
<feature type="transmembrane region" description="Helical" evidence="6">
    <location>
        <begin position="322"/>
        <end position="347"/>
    </location>
</feature>
<dbReference type="OrthoDB" id="3026777at2759"/>
<dbReference type="PANTHER" id="PTHR23507:SF1">
    <property type="entry name" value="FI18259P1-RELATED"/>
    <property type="match status" value="1"/>
</dbReference>
<feature type="compositionally biased region" description="Low complexity" evidence="5">
    <location>
        <begin position="1"/>
        <end position="11"/>
    </location>
</feature>
<dbReference type="GO" id="GO:0016020">
    <property type="term" value="C:membrane"/>
    <property type="evidence" value="ECO:0007669"/>
    <property type="project" value="UniProtKB-SubCell"/>
</dbReference>
<dbReference type="EMBL" id="KN817577">
    <property type="protein sequence ID" value="KJA19458.1"/>
    <property type="molecule type" value="Genomic_DNA"/>
</dbReference>
<feature type="transmembrane region" description="Helical" evidence="6">
    <location>
        <begin position="294"/>
        <end position="310"/>
    </location>
</feature>
<keyword evidence="4 6" id="KW-0472">Membrane</keyword>
<organism evidence="7 8">
    <name type="scientific">Hypholoma sublateritium (strain FD-334 SS-4)</name>
    <dbReference type="NCBI Taxonomy" id="945553"/>
    <lineage>
        <taxon>Eukaryota</taxon>
        <taxon>Fungi</taxon>
        <taxon>Dikarya</taxon>
        <taxon>Basidiomycota</taxon>
        <taxon>Agaricomycotina</taxon>
        <taxon>Agaricomycetes</taxon>
        <taxon>Agaricomycetidae</taxon>
        <taxon>Agaricales</taxon>
        <taxon>Agaricineae</taxon>
        <taxon>Strophariaceae</taxon>
        <taxon>Hypholoma</taxon>
    </lineage>
</organism>